<reference evidence="3 4" key="2">
    <citation type="submission" date="2020-02" db="EMBL/GenBank/DDBJ databases">
        <title>Genome sequences of Thiorhodococcus mannitoliphagus and Thiorhodococcus minor, purple sulfur photosynthetic bacteria in the gammaproteobacterial family, Chromatiaceae.</title>
        <authorList>
            <person name="Aviles F.A."/>
            <person name="Meyer T.E."/>
            <person name="Kyndt J.A."/>
        </authorList>
    </citation>
    <scope>NUCLEOTIDE SEQUENCE [LARGE SCALE GENOMIC DNA]</scope>
    <source>
        <strain evidence="3 4">DSM 18266</strain>
    </source>
</reference>
<evidence type="ECO:0000313" key="3">
    <source>
        <dbReference type="EMBL" id="NEX23526.1"/>
    </source>
</evidence>
<keyword evidence="4" id="KW-1185">Reference proteome</keyword>
<sequence length="206" mass="23077">MTFAHIIIARLSATKTVAQTTSALFCCLLLCSLSCAAARNDAFVPDPTPPGPSDIRPGTPWQETTIRLPPWPEDADLVEFELDGPADPFRYFIDAKHLSVDADQVVRYTLVVEGRGGTRNLSFEGIRCTTKGRYKVFAYGAAGRFSPLEGGDWQRISTVDGEPYRQDLWRFHFCVPREFKPRPKQDIIRSLQGRIAPRQNTGFQAD</sequence>
<proteinExistence type="predicted"/>
<dbReference type="InterPro" id="IPR014861">
    <property type="entry name" value="CNP1-like_dom"/>
</dbReference>
<dbReference type="RefSeq" id="WP_164656956.1">
    <property type="nucleotide sequence ID" value="NZ_JAAIJR010000226.1"/>
</dbReference>
<feature type="domain" description="CNP1-like uncharacterised" evidence="2">
    <location>
        <begin position="59"/>
        <end position="192"/>
    </location>
</feature>
<evidence type="ECO:0000313" key="4">
    <source>
        <dbReference type="Proteomes" id="UP000471640"/>
    </source>
</evidence>
<keyword evidence="1" id="KW-0732">Signal</keyword>
<feature type="signal peptide" evidence="1">
    <location>
        <begin position="1"/>
        <end position="37"/>
    </location>
</feature>
<name>A0A6P1E387_9GAMM</name>
<dbReference type="EMBL" id="JAAIJR010000226">
    <property type="protein sequence ID" value="NEX23526.1"/>
    <property type="molecule type" value="Genomic_DNA"/>
</dbReference>
<dbReference type="Proteomes" id="UP000471640">
    <property type="component" value="Unassembled WGS sequence"/>
</dbReference>
<accession>A0A6P1E387</accession>
<gene>
    <name evidence="3" type="ORF">G3480_25135</name>
</gene>
<dbReference type="Pfam" id="PF08750">
    <property type="entry name" value="CNP1"/>
    <property type="match status" value="1"/>
</dbReference>
<feature type="chain" id="PRO_5026905433" description="CNP1-like uncharacterized domain-containing protein" evidence="1">
    <location>
        <begin position="38"/>
        <end position="206"/>
    </location>
</feature>
<comment type="caution">
    <text evidence="3">The sequence shown here is derived from an EMBL/GenBank/DDBJ whole genome shotgun (WGS) entry which is preliminary data.</text>
</comment>
<reference evidence="4" key="1">
    <citation type="journal article" date="2020" name="Microbiol. Resour. Announc.">
        <title>Draft Genome Sequences of Thiorhodococcus mannitoliphagus and Thiorhodococcus minor, Purple Sulfur Photosynthetic Bacteria in the Gammaproteobacterial Family Chromatiaceae.</title>
        <authorList>
            <person name="Aviles F.A."/>
            <person name="Meyer T.E."/>
            <person name="Kyndt J.A."/>
        </authorList>
    </citation>
    <scope>NUCLEOTIDE SEQUENCE [LARGE SCALE GENOMIC DNA]</scope>
    <source>
        <strain evidence="4">DSM 18266</strain>
    </source>
</reference>
<dbReference type="AlphaFoldDB" id="A0A6P1E387"/>
<organism evidence="3 4">
    <name type="scientific">Thiorhodococcus mannitoliphagus</name>
    <dbReference type="NCBI Taxonomy" id="329406"/>
    <lineage>
        <taxon>Bacteria</taxon>
        <taxon>Pseudomonadati</taxon>
        <taxon>Pseudomonadota</taxon>
        <taxon>Gammaproteobacteria</taxon>
        <taxon>Chromatiales</taxon>
        <taxon>Chromatiaceae</taxon>
        <taxon>Thiorhodococcus</taxon>
    </lineage>
</organism>
<evidence type="ECO:0000259" key="2">
    <source>
        <dbReference type="Pfam" id="PF08750"/>
    </source>
</evidence>
<evidence type="ECO:0000256" key="1">
    <source>
        <dbReference type="SAM" id="SignalP"/>
    </source>
</evidence>
<protein>
    <recommendedName>
        <fullName evidence="2">CNP1-like uncharacterized domain-containing protein</fullName>
    </recommendedName>
</protein>